<keyword evidence="6 7" id="KW-0472">Membrane</keyword>
<comment type="similarity">
    <text evidence="2">Belongs to the FliR/MopE/SpaR family.</text>
</comment>
<evidence type="ECO:0000313" key="8">
    <source>
        <dbReference type="EMBL" id="GGG84115.1"/>
    </source>
</evidence>
<keyword evidence="4 7" id="KW-0812">Transmembrane</keyword>
<evidence type="ECO:0000256" key="6">
    <source>
        <dbReference type="ARBA" id="ARBA00023136"/>
    </source>
</evidence>
<evidence type="ECO:0000256" key="5">
    <source>
        <dbReference type="ARBA" id="ARBA00022989"/>
    </source>
</evidence>
<dbReference type="GO" id="GO:0005886">
    <property type="term" value="C:plasma membrane"/>
    <property type="evidence" value="ECO:0007669"/>
    <property type="project" value="UniProtKB-SubCell"/>
</dbReference>
<evidence type="ECO:0000256" key="7">
    <source>
        <dbReference type="SAM" id="Phobius"/>
    </source>
</evidence>
<keyword evidence="3" id="KW-1003">Cell membrane</keyword>
<accession>A0A8J2ZMU8</accession>
<organism evidence="8 9">
    <name type="scientific">Salipiger pallidus</name>
    <dbReference type="NCBI Taxonomy" id="1775170"/>
    <lineage>
        <taxon>Bacteria</taxon>
        <taxon>Pseudomonadati</taxon>
        <taxon>Pseudomonadota</taxon>
        <taxon>Alphaproteobacteria</taxon>
        <taxon>Rhodobacterales</taxon>
        <taxon>Roseobacteraceae</taxon>
        <taxon>Salipiger</taxon>
    </lineage>
</organism>
<evidence type="ECO:0000256" key="4">
    <source>
        <dbReference type="ARBA" id="ARBA00022692"/>
    </source>
</evidence>
<dbReference type="Pfam" id="PF01311">
    <property type="entry name" value="Bac_export_1"/>
    <property type="match status" value="1"/>
</dbReference>
<feature type="transmembrane region" description="Helical" evidence="7">
    <location>
        <begin position="17"/>
        <end position="38"/>
    </location>
</feature>
<evidence type="ECO:0000256" key="3">
    <source>
        <dbReference type="ARBA" id="ARBA00022475"/>
    </source>
</evidence>
<dbReference type="PANTHER" id="PTHR30065">
    <property type="entry name" value="FLAGELLAR BIOSYNTHETIC PROTEIN FLIR"/>
    <property type="match status" value="1"/>
</dbReference>
<feature type="transmembrane region" description="Helical" evidence="7">
    <location>
        <begin position="194"/>
        <end position="215"/>
    </location>
</feature>
<dbReference type="Proteomes" id="UP000617145">
    <property type="component" value="Unassembled WGS sequence"/>
</dbReference>
<gene>
    <name evidence="8" type="ORF">GCM10011415_37720</name>
</gene>
<dbReference type="PRINTS" id="PR00953">
    <property type="entry name" value="TYPE3IMRPROT"/>
</dbReference>
<reference evidence="8" key="2">
    <citation type="submission" date="2020-09" db="EMBL/GenBank/DDBJ databases">
        <authorList>
            <person name="Sun Q."/>
            <person name="Zhou Y."/>
        </authorList>
    </citation>
    <scope>NUCLEOTIDE SEQUENCE</scope>
    <source>
        <strain evidence="8">CGMCC 1.15762</strain>
    </source>
</reference>
<dbReference type="AlphaFoldDB" id="A0A8J2ZMU8"/>
<keyword evidence="5 7" id="KW-1133">Transmembrane helix</keyword>
<comment type="caution">
    <text evidence="8">The sequence shown here is derived from an EMBL/GenBank/DDBJ whole genome shotgun (WGS) entry which is preliminary data.</text>
</comment>
<dbReference type="InterPro" id="IPR002010">
    <property type="entry name" value="T3SS_IM_R"/>
</dbReference>
<feature type="transmembrane region" description="Helical" evidence="7">
    <location>
        <begin position="89"/>
        <end position="112"/>
    </location>
</feature>
<dbReference type="PANTHER" id="PTHR30065:SF1">
    <property type="entry name" value="SURFACE PRESENTATION OF ANTIGENS PROTEIN SPAR"/>
    <property type="match status" value="1"/>
</dbReference>
<dbReference type="EMBL" id="BMJV01000009">
    <property type="protein sequence ID" value="GGG84115.1"/>
    <property type="molecule type" value="Genomic_DNA"/>
</dbReference>
<sequence length="270" mass="28485">MDDLAAERFLALPFESAFLFIALNMLRPMGLTFGFVAFSWGLGQSVTVRAGIALALALPLMILSAPGFADLRDGVQGAALPIMLVKEFALGYALGLLAGLPFLGLQFAGAVIDTYRGENAGGAPDPAGGQLPTFGLLFLIIGLFGFFASGGLWRLVGALYDSYDMWPAAQHLPRFAADTGTQLGAMVDGLLRDALVIAAPLMAILLAIDFALAVADRLSQRLRLTEHAFTSKNLAAMLSLPLMALYIERASAGQISDALDALPMLRGILP</sequence>
<proteinExistence type="inferred from homology"/>
<evidence type="ECO:0000313" key="9">
    <source>
        <dbReference type="Proteomes" id="UP000617145"/>
    </source>
</evidence>
<reference evidence="8" key="1">
    <citation type="journal article" date="2014" name="Int. J. Syst. Evol. Microbiol.">
        <title>Complete genome sequence of Corynebacterium casei LMG S-19264T (=DSM 44701T), isolated from a smear-ripened cheese.</title>
        <authorList>
            <consortium name="US DOE Joint Genome Institute (JGI-PGF)"/>
            <person name="Walter F."/>
            <person name="Albersmeier A."/>
            <person name="Kalinowski J."/>
            <person name="Ruckert C."/>
        </authorList>
    </citation>
    <scope>NUCLEOTIDE SEQUENCE</scope>
    <source>
        <strain evidence="8">CGMCC 1.15762</strain>
    </source>
</reference>
<dbReference type="GO" id="GO:0006605">
    <property type="term" value="P:protein targeting"/>
    <property type="evidence" value="ECO:0007669"/>
    <property type="project" value="InterPro"/>
</dbReference>
<comment type="subcellular location">
    <subcellularLocation>
        <location evidence="1">Cell membrane</location>
        <topology evidence="1">Multi-pass membrane protein</topology>
    </subcellularLocation>
</comment>
<dbReference type="RefSeq" id="WP_188791840.1">
    <property type="nucleotide sequence ID" value="NZ_BMJV01000009.1"/>
</dbReference>
<evidence type="ECO:0008006" key="10">
    <source>
        <dbReference type="Google" id="ProtNLM"/>
    </source>
</evidence>
<evidence type="ECO:0000256" key="1">
    <source>
        <dbReference type="ARBA" id="ARBA00004651"/>
    </source>
</evidence>
<feature type="transmembrane region" description="Helical" evidence="7">
    <location>
        <begin position="50"/>
        <end position="69"/>
    </location>
</feature>
<protein>
    <recommendedName>
        <fullName evidence="10">Type III secretion protein T</fullName>
    </recommendedName>
</protein>
<evidence type="ECO:0000256" key="2">
    <source>
        <dbReference type="ARBA" id="ARBA00009772"/>
    </source>
</evidence>
<keyword evidence="9" id="KW-1185">Reference proteome</keyword>
<feature type="transmembrane region" description="Helical" evidence="7">
    <location>
        <begin position="133"/>
        <end position="156"/>
    </location>
</feature>
<name>A0A8J2ZMU8_9RHOB</name>